<evidence type="ECO:0000313" key="1">
    <source>
        <dbReference type="Ensembl" id="ENSSDUP00000015070.1"/>
    </source>
</evidence>
<proteinExistence type="predicted"/>
<keyword evidence="2" id="KW-1185">Reference proteome</keyword>
<dbReference type="InterPro" id="IPR013783">
    <property type="entry name" value="Ig-like_fold"/>
</dbReference>
<dbReference type="SUPFAM" id="SSF48726">
    <property type="entry name" value="Immunoglobulin"/>
    <property type="match status" value="1"/>
</dbReference>
<dbReference type="InterPro" id="IPR036179">
    <property type="entry name" value="Ig-like_dom_sf"/>
</dbReference>
<name>A0A3B4UBF2_SERDU</name>
<dbReference type="AlphaFoldDB" id="A0A3B4UBF2"/>
<reference evidence="1" key="1">
    <citation type="submission" date="2025-08" db="UniProtKB">
        <authorList>
            <consortium name="Ensembl"/>
        </authorList>
    </citation>
    <scope>IDENTIFICATION</scope>
</reference>
<dbReference type="Ensembl" id="ENSSDUT00000015354.1">
    <property type="protein sequence ID" value="ENSSDUP00000015070.1"/>
    <property type="gene ID" value="ENSSDUG00000011002.1"/>
</dbReference>
<dbReference type="Gene3D" id="2.60.40.10">
    <property type="entry name" value="Immunoglobulins"/>
    <property type="match status" value="1"/>
</dbReference>
<sequence>MGLSTFKLMEPSALMVMNMRKWFNFTMNSANKNIELSNVKYLCQSPCKEDQHIIIKAESGKTSHKDRIHLVNKGKNLFVTITDLQMSDSKKFLCGLERYGPDSFIEVDLKVKHGKSMPVAAQPSSCVGYCFRAMKVN</sequence>
<evidence type="ECO:0000313" key="2">
    <source>
        <dbReference type="Proteomes" id="UP000261420"/>
    </source>
</evidence>
<protein>
    <recommendedName>
        <fullName evidence="3">Immunoglobulin V-set domain-containing protein</fullName>
    </recommendedName>
</protein>
<organism evidence="1 2">
    <name type="scientific">Seriola dumerili</name>
    <name type="common">Greater amberjack</name>
    <name type="synonym">Caranx dumerili</name>
    <dbReference type="NCBI Taxonomy" id="41447"/>
    <lineage>
        <taxon>Eukaryota</taxon>
        <taxon>Metazoa</taxon>
        <taxon>Chordata</taxon>
        <taxon>Craniata</taxon>
        <taxon>Vertebrata</taxon>
        <taxon>Euteleostomi</taxon>
        <taxon>Actinopterygii</taxon>
        <taxon>Neopterygii</taxon>
        <taxon>Teleostei</taxon>
        <taxon>Neoteleostei</taxon>
        <taxon>Acanthomorphata</taxon>
        <taxon>Carangaria</taxon>
        <taxon>Carangiformes</taxon>
        <taxon>Carangidae</taxon>
        <taxon>Seriola</taxon>
    </lineage>
</organism>
<dbReference type="Proteomes" id="UP000261420">
    <property type="component" value="Unplaced"/>
</dbReference>
<dbReference type="GeneTree" id="ENSGT00940000177686"/>
<evidence type="ECO:0008006" key="3">
    <source>
        <dbReference type="Google" id="ProtNLM"/>
    </source>
</evidence>
<reference evidence="1" key="2">
    <citation type="submission" date="2025-09" db="UniProtKB">
        <authorList>
            <consortium name="Ensembl"/>
        </authorList>
    </citation>
    <scope>IDENTIFICATION</scope>
</reference>
<accession>A0A3B4UBF2</accession>